<dbReference type="InterPro" id="IPR011256">
    <property type="entry name" value="Reg_factor_effector_dom_sf"/>
</dbReference>
<gene>
    <name evidence="4" type="ORF">NOX80_10515</name>
</gene>
<dbReference type="Gene3D" id="3.20.80.10">
    <property type="entry name" value="Regulatory factor, effector binding domain"/>
    <property type="match status" value="1"/>
</dbReference>
<dbReference type="SMART" id="SM00871">
    <property type="entry name" value="AraC_E_bind"/>
    <property type="match status" value="1"/>
</dbReference>
<dbReference type="Pfam" id="PF12833">
    <property type="entry name" value="HTH_18"/>
    <property type="match status" value="1"/>
</dbReference>
<organism evidence="4 5">
    <name type="scientific">Flavobacterium cerinum</name>
    <dbReference type="NCBI Taxonomy" id="2502784"/>
    <lineage>
        <taxon>Bacteria</taxon>
        <taxon>Pseudomonadati</taxon>
        <taxon>Bacteroidota</taxon>
        <taxon>Flavobacteriia</taxon>
        <taxon>Flavobacteriales</taxon>
        <taxon>Flavobacteriaceae</taxon>
        <taxon>Flavobacterium</taxon>
    </lineage>
</organism>
<dbReference type="InterPro" id="IPR010499">
    <property type="entry name" value="AraC_E-bd"/>
</dbReference>
<evidence type="ECO:0000256" key="1">
    <source>
        <dbReference type="ARBA" id="ARBA00023015"/>
    </source>
</evidence>
<keyword evidence="1" id="KW-0805">Transcription regulation</keyword>
<evidence type="ECO:0000256" key="2">
    <source>
        <dbReference type="ARBA" id="ARBA00023163"/>
    </source>
</evidence>
<dbReference type="SUPFAM" id="SSF55136">
    <property type="entry name" value="Probable bacterial effector-binding domain"/>
    <property type="match status" value="1"/>
</dbReference>
<dbReference type="SUPFAM" id="SSF46689">
    <property type="entry name" value="Homeodomain-like"/>
    <property type="match status" value="2"/>
</dbReference>
<keyword evidence="2" id="KW-0804">Transcription</keyword>
<dbReference type="Pfam" id="PF06445">
    <property type="entry name" value="GyrI-like"/>
    <property type="match status" value="1"/>
</dbReference>
<evidence type="ECO:0000259" key="3">
    <source>
        <dbReference type="PROSITE" id="PS01124"/>
    </source>
</evidence>
<name>A0ABY5IMT1_9FLAO</name>
<dbReference type="PANTHER" id="PTHR40055:SF1">
    <property type="entry name" value="TRANSCRIPTIONAL REGULATOR YGIV-RELATED"/>
    <property type="match status" value="1"/>
</dbReference>
<dbReference type="EMBL" id="CP101751">
    <property type="protein sequence ID" value="UUC44064.1"/>
    <property type="molecule type" value="Genomic_DNA"/>
</dbReference>
<reference evidence="4" key="1">
    <citation type="submission" date="2022-07" db="EMBL/GenBank/DDBJ databases">
        <title>Isolation, identification, and degradation of a PFOSA degrading strain from sewage treatment plant.</title>
        <authorList>
            <person name="Zhang L."/>
            <person name="Huo Y."/>
        </authorList>
    </citation>
    <scope>NUCLEOTIDE SEQUENCE</scope>
    <source>
        <strain evidence="4">C1</strain>
    </source>
</reference>
<dbReference type="PANTHER" id="PTHR40055">
    <property type="entry name" value="TRANSCRIPTIONAL REGULATOR YGIV-RELATED"/>
    <property type="match status" value="1"/>
</dbReference>
<dbReference type="InterPro" id="IPR018060">
    <property type="entry name" value="HTH_AraC"/>
</dbReference>
<evidence type="ECO:0000313" key="5">
    <source>
        <dbReference type="Proteomes" id="UP001059844"/>
    </source>
</evidence>
<dbReference type="InterPro" id="IPR050908">
    <property type="entry name" value="SmbC-like"/>
</dbReference>
<sequence length="300" mass="34746">MNSSTVKQLGKVLDFIEQNPDENITIEKVAAIGNYSPYHFHRLFKAYTGETILEFSNRKRLEKIAALLIRDKKLTISELVFRYGFSDNAALTKAFKKRYGISPSAFRKLSSSQYDKVKQSKNGQTFEGLESYICRIETLKNKMMNTKITIQPIEPLHIVAVNHIGVDNLDAAFTTIINWSVENEGIDPQKMEVIRIYHDSFKITAPEKVRMEIGVRINREVKPEAGIFYRLLEPGECITGDFEMDPQDFEKAWSYLYIMMNENGYTPTEALPFEIIRNNYKEHPEKKIIVTLYIPVKRKQ</sequence>
<protein>
    <submittedName>
        <fullName evidence="4">AraC family transcriptional regulator</fullName>
    </submittedName>
</protein>
<accession>A0ABY5IMT1</accession>
<dbReference type="InterPro" id="IPR009057">
    <property type="entry name" value="Homeodomain-like_sf"/>
</dbReference>
<proteinExistence type="predicted"/>
<keyword evidence="5" id="KW-1185">Reference proteome</keyword>
<dbReference type="RefSeq" id="WP_256549733.1">
    <property type="nucleotide sequence ID" value="NZ_CP101751.1"/>
</dbReference>
<dbReference type="PROSITE" id="PS01124">
    <property type="entry name" value="HTH_ARAC_FAMILY_2"/>
    <property type="match status" value="1"/>
</dbReference>
<dbReference type="Gene3D" id="1.10.10.60">
    <property type="entry name" value="Homeodomain-like"/>
    <property type="match status" value="2"/>
</dbReference>
<dbReference type="InterPro" id="IPR029442">
    <property type="entry name" value="GyrI-like"/>
</dbReference>
<dbReference type="Proteomes" id="UP001059844">
    <property type="component" value="Chromosome"/>
</dbReference>
<feature type="domain" description="HTH araC/xylS-type" evidence="3">
    <location>
        <begin position="10"/>
        <end position="109"/>
    </location>
</feature>
<evidence type="ECO:0000313" key="4">
    <source>
        <dbReference type="EMBL" id="UUC44064.1"/>
    </source>
</evidence>
<dbReference type="SMART" id="SM00342">
    <property type="entry name" value="HTH_ARAC"/>
    <property type="match status" value="1"/>
</dbReference>